<reference evidence="1" key="1">
    <citation type="submission" date="2021-06" db="EMBL/GenBank/DDBJ databases">
        <authorList>
            <person name="Kallberg Y."/>
            <person name="Tangrot J."/>
            <person name="Rosling A."/>
        </authorList>
    </citation>
    <scope>NUCLEOTIDE SEQUENCE</scope>
    <source>
        <strain evidence="1">87-6 pot B 2015</strain>
    </source>
</reference>
<keyword evidence="2" id="KW-1185">Reference proteome</keyword>
<comment type="caution">
    <text evidence="1">The sequence shown here is derived from an EMBL/GenBank/DDBJ whole genome shotgun (WGS) entry which is preliminary data.</text>
</comment>
<evidence type="ECO:0000313" key="2">
    <source>
        <dbReference type="Proteomes" id="UP000789375"/>
    </source>
</evidence>
<feature type="non-terminal residue" evidence="1">
    <location>
        <position position="1"/>
    </location>
</feature>
<dbReference type="AlphaFoldDB" id="A0A9N9GBC2"/>
<protein>
    <submittedName>
        <fullName evidence="1">14847_t:CDS:1</fullName>
    </submittedName>
</protein>
<gene>
    <name evidence="1" type="ORF">FMOSSE_LOCUS8638</name>
</gene>
<dbReference type="Proteomes" id="UP000789375">
    <property type="component" value="Unassembled WGS sequence"/>
</dbReference>
<organism evidence="1 2">
    <name type="scientific">Funneliformis mosseae</name>
    <name type="common">Endomycorrhizal fungus</name>
    <name type="synonym">Glomus mosseae</name>
    <dbReference type="NCBI Taxonomy" id="27381"/>
    <lineage>
        <taxon>Eukaryota</taxon>
        <taxon>Fungi</taxon>
        <taxon>Fungi incertae sedis</taxon>
        <taxon>Mucoromycota</taxon>
        <taxon>Glomeromycotina</taxon>
        <taxon>Glomeromycetes</taxon>
        <taxon>Glomerales</taxon>
        <taxon>Glomeraceae</taxon>
        <taxon>Funneliformis</taxon>
    </lineage>
</organism>
<dbReference type="EMBL" id="CAJVPP010002286">
    <property type="protein sequence ID" value="CAG8594912.1"/>
    <property type="molecule type" value="Genomic_DNA"/>
</dbReference>
<accession>A0A9N9GBC2</accession>
<evidence type="ECO:0000313" key="1">
    <source>
        <dbReference type="EMBL" id="CAG8594912.1"/>
    </source>
</evidence>
<sequence>EAFYKLTFTHARQNPICTLKQEKESTYLACSLGRPLSQTLHGLTGIMGYSRNIRAHALYSETFGASKVVSTLDGDDE</sequence>
<proteinExistence type="predicted"/>
<name>A0A9N9GBC2_FUNMO</name>